<protein>
    <recommendedName>
        <fullName evidence="7">NHL repeat containing protein</fullName>
    </recommendedName>
</protein>
<keyword evidence="1" id="KW-0677">Repeat</keyword>
<dbReference type="Proteomes" id="UP000663889">
    <property type="component" value="Unassembled WGS sequence"/>
</dbReference>
<evidence type="ECO:0000313" key="6">
    <source>
        <dbReference type="Proteomes" id="UP000663889"/>
    </source>
</evidence>
<feature type="repeat" description="NHL" evidence="2">
    <location>
        <begin position="451"/>
        <end position="490"/>
    </location>
</feature>
<dbReference type="Pfam" id="PF01436">
    <property type="entry name" value="NHL"/>
    <property type="match status" value="3"/>
</dbReference>
<dbReference type="InterPro" id="IPR050952">
    <property type="entry name" value="TRIM-NHL_E3_ligases"/>
</dbReference>
<evidence type="ECO:0000256" key="1">
    <source>
        <dbReference type="ARBA" id="ARBA00022737"/>
    </source>
</evidence>
<dbReference type="GO" id="GO:0008270">
    <property type="term" value="F:zinc ion binding"/>
    <property type="evidence" value="ECO:0007669"/>
    <property type="project" value="UniProtKB-KW"/>
</dbReference>
<keyword evidence="4" id="KW-0812">Transmembrane</keyword>
<dbReference type="GO" id="GO:0000209">
    <property type="term" value="P:protein polyubiquitination"/>
    <property type="evidence" value="ECO:0007669"/>
    <property type="project" value="TreeGrafter"/>
</dbReference>
<dbReference type="PROSITE" id="PS51125">
    <property type="entry name" value="NHL"/>
    <property type="match status" value="3"/>
</dbReference>
<dbReference type="AlphaFoldDB" id="A0A813T4J4"/>
<proteinExistence type="predicted"/>
<reference evidence="5" key="1">
    <citation type="submission" date="2021-02" db="EMBL/GenBank/DDBJ databases">
        <authorList>
            <person name="Nowell W R."/>
        </authorList>
    </citation>
    <scope>NUCLEOTIDE SEQUENCE</scope>
</reference>
<dbReference type="CDD" id="cd05819">
    <property type="entry name" value="NHL"/>
    <property type="match status" value="1"/>
</dbReference>
<dbReference type="GO" id="GO:0061630">
    <property type="term" value="F:ubiquitin protein ligase activity"/>
    <property type="evidence" value="ECO:0007669"/>
    <property type="project" value="TreeGrafter"/>
</dbReference>
<dbReference type="EMBL" id="CAJNOU010000013">
    <property type="protein sequence ID" value="CAF0804168.1"/>
    <property type="molecule type" value="Genomic_DNA"/>
</dbReference>
<feature type="repeat" description="NHL" evidence="2">
    <location>
        <begin position="306"/>
        <end position="336"/>
    </location>
</feature>
<dbReference type="GO" id="GO:0043161">
    <property type="term" value="P:proteasome-mediated ubiquitin-dependent protein catabolic process"/>
    <property type="evidence" value="ECO:0007669"/>
    <property type="project" value="TreeGrafter"/>
</dbReference>
<feature type="transmembrane region" description="Helical" evidence="4">
    <location>
        <begin position="196"/>
        <end position="218"/>
    </location>
</feature>
<feature type="compositionally biased region" description="Basic and acidic residues" evidence="3">
    <location>
        <begin position="143"/>
        <end position="186"/>
    </location>
</feature>
<dbReference type="SUPFAM" id="SSF63825">
    <property type="entry name" value="YWTD domain"/>
    <property type="match status" value="1"/>
</dbReference>
<dbReference type="SUPFAM" id="SSF101898">
    <property type="entry name" value="NHL repeat"/>
    <property type="match status" value="1"/>
</dbReference>
<dbReference type="InterPro" id="IPR001258">
    <property type="entry name" value="NHL_repeat"/>
</dbReference>
<evidence type="ECO:0000256" key="2">
    <source>
        <dbReference type="PROSITE-ProRule" id="PRU00504"/>
    </source>
</evidence>
<dbReference type="Gene3D" id="2.120.10.30">
    <property type="entry name" value="TolB, C-terminal domain"/>
    <property type="match status" value="2"/>
</dbReference>
<evidence type="ECO:0000256" key="4">
    <source>
        <dbReference type="SAM" id="Phobius"/>
    </source>
</evidence>
<dbReference type="PANTHER" id="PTHR24104:SF25">
    <property type="entry name" value="PROTEIN LIN-41"/>
    <property type="match status" value="1"/>
</dbReference>
<comment type="caution">
    <text evidence="5">The sequence shown here is derived from an EMBL/GenBank/DDBJ whole genome shotgun (WGS) entry which is preliminary data.</text>
</comment>
<accession>A0A813T4J4</accession>
<dbReference type="InterPro" id="IPR011042">
    <property type="entry name" value="6-blade_b-propeller_TolB-like"/>
</dbReference>
<feature type="repeat" description="NHL" evidence="2">
    <location>
        <begin position="511"/>
        <end position="541"/>
    </location>
</feature>
<evidence type="ECO:0008006" key="7">
    <source>
        <dbReference type="Google" id="ProtNLM"/>
    </source>
</evidence>
<dbReference type="PANTHER" id="PTHR24104">
    <property type="entry name" value="E3 UBIQUITIN-PROTEIN LIGASE NHLRC1-RELATED"/>
    <property type="match status" value="1"/>
</dbReference>
<organism evidence="5 6">
    <name type="scientific">Rotaria sordida</name>
    <dbReference type="NCBI Taxonomy" id="392033"/>
    <lineage>
        <taxon>Eukaryota</taxon>
        <taxon>Metazoa</taxon>
        <taxon>Spiralia</taxon>
        <taxon>Gnathifera</taxon>
        <taxon>Rotifera</taxon>
        <taxon>Eurotatoria</taxon>
        <taxon>Bdelloidea</taxon>
        <taxon>Philodinida</taxon>
        <taxon>Philodinidae</taxon>
        <taxon>Rotaria</taxon>
    </lineage>
</organism>
<feature type="region of interest" description="Disordered" evidence="3">
    <location>
        <begin position="138"/>
        <end position="186"/>
    </location>
</feature>
<keyword evidence="4" id="KW-1133">Transmembrane helix</keyword>
<evidence type="ECO:0000256" key="3">
    <source>
        <dbReference type="SAM" id="MobiDB-lite"/>
    </source>
</evidence>
<evidence type="ECO:0000313" key="5">
    <source>
        <dbReference type="EMBL" id="CAF0804168.1"/>
    </source>
</evidence>
<sequence length="541" mass="59615">MSVHVHVRDHPSVSNIQSMNTLNNQLSSQSTHVHVVKRDRHCRRRSHKHLYHHNQLIRKETQATNNIKESIAFQKNLNSDSTILSTSYRQNESNKSLISRTKTAKRPTSVLSILQRRSLSIYVFINSFIVFKGKKNSNQNSRHYKDSKDNSTKETIESKLTNRSETNERPDWTSFEDRHHQKDNSNKKNKCSWQRIIISVVIGLVLSIAIAVTLGVLLTKSKTTTNTMSVLRWNPTAITIAGSTGQKGNASNLLYVPFGLALDSSNALYIADGFNNRVQKYSSGQSFGVTVAGQANGSWNSTSSYLYFPSDVTVDSNDNVYVTDTFNYRLQLWTSGSSTGTSVAGTGISGSTNNMLSIVYGVTRDPNSGTLYISDTGNHRVMRYLSGVSSGTVIAGGNGAGLSITQLSNPIGLCFDSSTNSLLIANYGANNIVRWIIGAQNWTLVAGNLNGSSGMTSNELNQPTDVILDSMGNIYVVDMGNNRIQFFSYDQSNGTTIAGVTASNGNDSILLNNPYSVALDNQFNLYVADTYNHRVQKFLQY</sequence>
<keyword evidence="4" id="KW-0472">Membrane</keyword>
<gene>
    <name evidence="5" type="ORF">SEV965_LOCUS785</name>
</gene>
<name>A0A813T4J4_9BILA</name>